<keyword evidence="6" id="KW-1185">Reference proteome</keyword>
<dbReference type="Gene3D" id="1.10.10.60">
    <property type="entry name" value="Homeodomain-like"/>
    <property type="match status" value="2"/>
</dbReference>
<dbReference type="PANTHER" id="PTHR46796">
    <property type="entry name" value="HTH-TYPE TRANSCRIPTIONAL ACTIVATOR RHAS-RELATED"/>
    <property type="match status" value="1"/>
</dbReference>
<keyword evidence="1" id="KW-0805">Transcription regulation</keyword>
<dbReference type="SUPFAM" id="SSF46689">
    <property type="entry name" value="Homeodomain-like"/>
    <property type="match status" value="2"/>
</dbReference>
<dbReference type="Pfam" id="PF02311">
    <property type="entry name" value="AraC_binding"/>
    <property type="match status" value="1"/>
</dbReference>
<sequence>MSKIFYIDNHFKNITMNKHFHEEYTISLVYEGVHTFITEKGTLNARANSLQIINPFEYHSTQKSTWSHLNIMIPKAIFEQTAKNILQKEIDFSITLENIISDEVSISLFKDLYESLENENVNEILIDSNLINFVENLLEFHSLIKEENIKATNLNKDKIEKSLKYIEKNIYRQDLNLEDIASHINLSKYHFLREFKKKTGLTVNQFIQVKKVVKIRELQKQNLPLSHIAYECGFTDQSHMIKVFKKHVGYTPSKVKNSTTS</sequence>
<feature type="domain" description="HTH araC/xylS-type" evidence="4">
    <location>
        <begin position="160"/>
        <end position="258"/>
    </location>
</feature>
<evidence type="ECO:0000256" key="1">
    <source>
        <dbReference type="ARBA" id="ARBA00023015"/>
    </source>
</evidence>
<dbReference type="InterPro" id="IPR037923">
    <property type="entry name" value="HTH-like"/>
</dbReference>
<evidence type="ECO:0000313" key="5">
    <source>
        <dbReference type="EMBL" id="UTJ06220.1"/>
    </source>
</evidence>
<dbReference type="SMART" id="SM00342">
    <property type="entry name" value="HTH_ARAC"/>
    <property type="match status" value="1"/>
</dbReference>
<dbReference type="InterPro" id="IPR018060">
    <property type="entry name" value="HTH_AraC"/>
</dbReference>
<proteinExistence type="predicted"/>
<accession>A0ABY5E4W6</accession>
<dbReference type="Pfam" id="PF12833">
    <property type="entry name" value="HTH_18"/>
    <property type="match status" value="1"/>
</dbReference>
<organism evidence="5 6">
    <name type="scientific">Arcobacter roscoffensis</name>
    <dbReference type="NCBI Taxonomy" id="2961520"/>
    <lineage>
        <taxon>Bacteria</taxon>
        <taxon>Pseudomonadati</taxon>
        <taxon>Campylobacterota</taxon>
        <taxon>Epsilonproteobacteria</taxon>
        <taxon>Campylobacterales</taxon>
        <taxon>Arcobacteraceae</taxon>
        <taxon>Arcobacter</taxon>
    </lineage>
</organism>
<dbReference type="RefSeq" id="WP_254576400.1">
    <property type="nucleotide sequence ID" value="NZ_CP100595.1"/>
</dbReference>
<dbReference type="InterPro" id="IPR003313">
    <property type="entry name" value="AraC-bd"/>
</dbReference>
<protein>
    <submittedName>
        <fullName evidence="5">AraC family transcriptional regulator</fullName>
    </submittedName>
</protein>
<dbReference type="PROSITE" id="PS01124">
    <property type="entry name" value="HTH_ARAC_FAMILY_2"/>
    <property type="match status" value="1"/>
</dbReference>
<evidence type="ECO:0000259" key="4">
    <source>
        <dbReference type="PROSITE" id="PS01124"/>
    </source>
</evidence>
<keyword evidence="2" id="KW-0238">DNA-binding</keyword>
<reference evidence="5" key="1">
    <citation type="submission" date="2022-07" db="EMBL/GenBank/DDBJ databases">
        <title>Arcobacter roscoffensis sp. nov., a marine bacterium isolated from coastal seawater collected from Roscoff, France.</title>
        <authorList>
            <person name="Pascual J."/>
            <person name="Lepeaux C."/>
            <person name="Methner A."/>
            <person name="Overmann J."/>
        </authorList>
    </citation>
    <scope>NUCLEOTIDE SEQUENCE</scope>
    <source>
        <strain evidence="5">ARW1-2F2</strain>
    </source>
</reference>
<dbReference type="InterPro" id="IPR009057">
    <property type="entry name" value="Homeodomain-like_sf"/>
</dbReference>
<dbReference type="InterPro" id="IPR050204">
    <property type="entry name" value="AraC_XylS_family_regulators"/>
</dbReference>
<evidence type="ECO:0000256" key="3">
    <source>
        <dbReference type="ARBA" id="ARBA00023163"/>
    </source>
</evidence>
<dbReference type="SUPFAM" id="SSF51215">
    <property type="entry name" value="Regulatory protein AraC"/>
    <property type="match status" value="1"/>
</dbReference>
<evidence type="ECO:0000256" key="2">
    <source>
        <dbReference type="ARBA" id="ARBA00023125"/>
    </source>
</evidence>
<evidence type="ECO:0000313" key="6">
    <source>
        <dbReference type="Proteomes" id="UP001060012"/>
    </source>
</evidence>
<dbReference type="Proteomes" id="UP001060012">
    <property type="component" value="Chromosome"/>
</dbReference>
<dbReference type="EMBL" id="CP100595">
    <property type="protein sequence ID" value="UTJ06220.1"/>
    <property type="molecule type" value="Genomic_DNA"/>
</dbReference>
<name>A0ABY5E4W6_9BACT</name>
<gene>
    <name evidence="5" type="ORF">NJU99_13345</name>
</gene>
<keyword evidence="3" id="KW-0804">Transcription</keyword>